<evidence type="ECO:0000256" key="1">
    <source>
        <dbReference type="SAM" id="MobiDB-lite"/>
    </source>
</evidence>
<evidence type="ECO:0000313" key="4">
    <source>
        <dbReference type="EMBL" id="KAJ8469081.1"/>
    </source>
</evidence>
<comment type="caution">
    <text evidence="4">The sequence shown here is derived from an EMBL/GenBank/DDBJ whole genome shotgun (WGS) entry which is preliminary data.</text>
</comment>
<keyword evidence="5" id="KW-1185">Reference proteome</keyword>
<dbReference type="Proteomes" id="UP001215151">
    <property type="component" value="Unassembled WGS sequence"/>
</dbReference>
<feature type="transmembrane region" description="Helical" evidence="2">
    <location>
        <begin position="738"/>
        <end position="763"/>
    </location>
</feature>
<reference evidence="4" key="1">
    <citation type="submission" date="2022-11" db="EMBL/GenBank/DDBJ databases">
        <title>Genome Sequence of Cubamyces cubensis.</title>
        <authorList>
            <person name="Buettner E."/>
        </authorList>
    </citation>
    <scope>NUCLEOTIDE SEQUENCE</scope>
    <source>
        <strain evidence="4">MPL-01</strain>
    </source>
</reference>
<keyword evidence="2" id="KW-0472">Membrane</keyword>
<name>A0AAD7TP89_9APHY</name>
<feature type="transmembrane region" description="Helical" evidence="2">
    <location>
        <begin position="708"/>
        <end position="732"/>
    </location>
</feature>
<dbReference type="Gene3D" id="1.20.1280.50">
    <property type="match status" value="1"/>
</dbReference>
<dbReference type="InterPro" id="IPR001810">
    <property type="entry name" value="F-box_dom"/>
</dbReference>
<dbReference type="InterPro" id="IPR036322">
    <property type="entry name" value="WD40_repeat_dom_sf"/>
</dbReference>
<dbReference type="Pfam" id="PF12937">
    <property type="entry name" value="F-box-like"/>
    <property type="match status" value="1"/>
</dbReference>
<evidence type="ECO:0000259" key="3">
    <source>
        <dbReference type="PROSITE" id="PS50181"/>
    </source>
</evidence>
<dbReference type="SUPFAM" id="SSF50978">
    <property type="entry name" value="WD40 repeat-like"/>
    <property type="match status" value="1"/>
</dbReference>
<feature type="compositionally biased region" description="Polar residues" evidence="1">
    <location>
        <begin position="1178"/>
        <end position="1189"/>
    </location>
</feature>
<dbReference type="InterPro" id="IPR015943">
    <property type="entry name" value="WD40/YVTN_repeat-like_dom_sf"/>
</dbReference>
<dbReference type="InterPro" id="IPR036047">
    <property type="entry name" value="F-box-like_dom_sf"/>
</dbReference>
<evidence type="ECO:0000256" key="2">
    <source>
        <dbReference type="SAM" id="Phobius"/>
    </source>
</evidence>
<keyword evidence="2" id="KW-0812">Transmembrane</keyword>
<gene>
    <name evidence="4" type="ORF">ONZ51_g9226</name>
</gene>
<dbReference type="PROSITE" id="PS50181">
    <property type="entry name" value="FBOX"/>
    <property type="match status" value="1"/>
</dbReference>
<feature type="domain" description="F-box" evidence="3">
    <location>
        <begin position="29"/>
        <end position="75"/>
    </location>
</feature>
<proteinExistence type="predicted"/>
<keyword evidence="2" id="KW-1133">Transmembrane helix</keyword>
<organism evidence="4 5">
    <name type="scientific">Trametes cubensis</name>
    <dbReference type="NCBI Taxonomy" id="1111947"/>
    <lineage>
        <taxon>Eukaryota</taxon>
        <taxon>Fungi</taxon>
        <taxon>Dikarya</taxon>
        <taxon>Basidiomycota</taxon>
        <taxon>Agaricomycotina</taxon>
        <taxon>Agaricomycetes</taxon>
        <taxon>Polyporales</taxon>
        <taxon>Polyporaceae</taxon>
        <taxon>Trametes</taxon>
    </lineage>
</organism>
<dbReference type="SMART" id="SM00256">
    <property type="entry name" value="FBOX"/>
    <property type="match status" value="1"/>
</dbReference>
<feature type="compositionally biased region" description="Low complexity" evidence="1">
    <location>
        <begin position="380"/>
        <end position="401"/>
    </location>
</feature>
<dbReference type="Pfam" id="PF20153">
    <property type="entry name" value="DUF6535"/>
    <property type="match status" value="1"/>
</dbReference>
<dbReference type="EMBL" id="JAPEVG010000306">
    <property type="protein sequence ID" value="KAJ8469081.1"/>
    <property type="molecule type" value="Genomic_DNA"/>
</dbReference>
<protein>
    <recommendedName>
        <fullName evidence="3">F-box domain-containing protein</fullName>
    </recommendedName>
</protein>
<feature type="region of interest" description="Disordered" evidence="1">
    <location>
        <begin position="368"/>
        <end position="401"/>
    </location>
</feature>
<evidence type="ECO:0000313" key="5">
    <source>
        <dbReference type="Proteomes" id="UP001215151"/>
    </source>
</evidence>
<dbReference type="Gene3D" id="2.130.10.10">
    <property type="entry name" value="YVTN repeat-like/Quinoprotein amine dehydrogenase"/>
    <property type="match status" value="1"/>
</dbReference>
<dbReference type="InterPro" id="IPR045338">
    <property type="entry name" value="DUF6535"/>
</dbReference>
<dbReference type="SUPFAM" id="SSF81383">
    <property type="entry name" value="F-box domain"/>
    <property type="match status" value="1"/>
</dbReference>
<feature type="region of interest" description="Disordered" evidence="1">
    <location>
        <begin position="1169"/>
        <end position="1249"/>
    </location>
</feature>
<feature type="region of interest" description="Disordered" evidence="1">
    <location>
        <begin position="1293"/>
        <end position="1339"/>
    </location>
</feature>
<sequence>MSKRPLSPAPLPPSKRIHAKHAVLVEHQPSFDAILSDEIALFIFSYLSPSDLCAIQRTNRNWGRLSLDNQLWKSLYITEYGRTRLRGVRGFIGRGDGREVKPLPGRAARTEDVKDWKWMYRISSNWRTGRCSLEHYELGIPPRLFSHDHPPDQTHLLLAGNLTIMASSKPSLTPTVVLSSPSHGSHACPCPSTRSGSMVHITALALDQSPPMSGHSGRLICFLSTGEFSLFKLDHHTPTASSRCLTYQPSGRSSRTAPIVQAVYHHPLLVTLSQSFQLSLYDLSSDTLSRVILDITNNLQASPRLCHSEGSRMVVSNTRTTRAIDVPQGWVDEHKMRAVREQWSRKVARVADTQTDGKWVVLAPGQRLASPSVPGSAPNSDASDSESTSSSTPSASGTTYTSSSLYTASGLQLYRLHLPSTSSSSSPKLSFVRTLHGQTGPVSTLALADGRCVSLGMNGSIWVWDLEAGTGTEVSSGVVGPGNEGTEDEVDEALEAVKLRAATGARGSVVFDDRRILWTYPPAMASVLPKGQSTRAEYLSSTEKREEAWKFCAATIERHYDERLKRWNAELDMLLVFAGLFSAALTAFNVQSYLLLQPDSSDTVVLALTSISAQLQSFAVNATAIASMHSALTPSSSPAPFSPPGYAVWMNALWFSSLTCTLSASSIAVVVKQWLHQYGQKLSGNSSELARLRQYRYDSLEKWRVPEIIAALPILMQTALTLFFAGLLILLYNLHKSVAISVSCLVGILIMFSVCTTVLPALYTDCCYQSPQSLALLIFLRQATKACLRVLEAIERKTKSQAIDSLSGVPTGSAIWSYIHFTVQSALRVVSTEPFFRSWQAREKPDVDARREELEQAITLTTYKMVSDKSVLNSAVVPCLSGMDALTERMSVQYGELLLSMAEKLKRAEWAAWRPVMPFVLVVLSLIVKEPRPGAVQRILSTMPEHKLTSARSHIGMLFLLSMTNLVANGIAVREAFENILACLRHTQVDQERSLTLGRMALKDVEAAFPIKWSQVEDLVNLDNFTSISHYLTGIECIVLYLLRHGPHLREHLLPVETRVETMLKGFRCFLTCPAWQESHSRQENVLWALRCSRLPELVWKLRNTEGLAANVQDQVTMSTSALQDVIEVLKCGSMASENKQAVSPGTRQAFERLESQIKQFESAEVQLEKPVGAPDSNVGSPPKSTDSPPSEVKPPSASQTSVEDQTELEQGTQLLQSKRNDGLRLELSAPPTRVDSQRTAVETEPDDETELDIADISYILEMGLIWDEMPPTPGVDSRRLSQVAMLSPAIREEEEGDPVLPSSSARVASSRSRRASIVPAERAIPEVDAASERDRQET</sequence>
<accession>A0AAD7TP89</accession>